<dbReference type="EMBL" id="GITU01001980">
    <property type="protein sequence ID" value="MBC1170683.1"/>
    <property type="molecule type" value="Transcribed_RNA"/>
</dbReference>
<name>A0A1B0EZP1_LUTLO</name>
<proteinExistence type="predicted"/>
<organism evidence="3 4">
    <name type="scientific">Lutzomyia longipalpis</name>
    <name type="common">Sand fly</name>
    <dbReference type="NCBI Taxonomy" id="7200"/>
    <lineage>
        <taxon>Eukaryota</taxon>
        <taxon>Metazoa</taxon>
        <taxon>Ecdysozoa</taxon>
        <taxon>Arthropoda</taxon>
        <taxon>Hexapoda</taxon>
        <taxon>Insecta</taxon>
        <taxon>Pterygota</taxon>
        <taxon>Neoptera</taxon>
        <taxon>Endopterygota</taxon>
        <taxon>Diptera</taxon>
        <taxon>Nematocera</taxon>
        <taxon>Psychodoidea</taxon>
        <taxon>Psychodidae</taxon>
        <taxon>Lutzomyia</taxon>
        <taxon>Lutzomyia</taxon>
    </lineage>
</organism>
<feature type="signal peptide" evidence="1">
    <location>
        <begin position="1"/>
        <end position="20"/>
    </location>
</feature>
<feature type="chain" id="PRO_5044555604" evidence="1">
    <location>
        <begin position="21"/>
        <end position="76"/>
    </location>
</feature>
<reference evidence="2" key="2">
    <citation type="journal article" date="2020" name="BMC">
        <title>Leishmania infection induces a limited differential gene expression in the sand fly midgut.</title>
        <authorList>
            <person name="Coutinho-Abreu I.V."/>
            <person name="Serafim T.D."/>
            <person name="Meneses C."/>
            <person name="Kamhawi S."/>
            <person name="Oliveira F."/>
            <person name="Valenzuela J.G."/>
        </authorList>
    </citation>
    <scope>NUCLEOTIDE SEQUENCE</scope>
    <source>
        <strain evidence="2">Jacobina</strain>
        <tissue evidence="2">Midgut</tissue>
    </source>
</reference>
<reference evidence="4" key="1">
    <citation type="submission" date="2012-05" db="EMBL/GenBank/DDBJ databases">
        <title>Whole Genome Assembly of Lutzomyia longipalpis.</title>
        <authorList>
            <person name="Richards S."/>
            <person name="Qu C."/>
            <person name="Dillon R."/>
            <person name="Worley K."/>
            <person name="Scherer S."/>
            <person name="Batterton M."/>
            <person name="Taylor A."/>
            <person name="Hawes A."/>
            <person name="Hernandez B."/>
            <person name="Kovar C."/>
            <person name="Mandapat C."/>
            <person name="Pham C."/>
            <person name="Qu C."/>
            <person name="Jing C."/>
            <person name="Bess C."/>
            <person name="Bandaranaike D."/>
            <person name="Ngo D."/>
            <person name="Ongeri F."/>
            <person name="Arias F."/>
            <person name="Lara F."/>
            <person name="Weissenberger G."/>
            <person name="Kamau G."/>
            <person name="Han H."/>
            <person name="Shen H."/>
            <person name="Dinh H."/>
            <person name="Khalil I."/>
            <person name="Jones J."/>
            <person name="Shafer J."/>
            <person name="Jayaseelan J."/>
            <person name="Quiroz J."/>
            <person name="Blankenburg K."/>
            <person name="Nguyen L."/>
            <person name="Jackson L."/>
            <person name="Francisco L."/>
            <person name="Tang L.-Y."/>
            <person name="Pu L.-L."/>
            <person name="Perales L."/>
            <person name="Lorensuhewa L."/>
            <person name="Munidasa M."/>
            <person name="Coyle M."/>
            <person name="Taylor M."/>
            <person name="Puazo M."/>
            <person name="Firestine M."/>
            <person name="Scheel M."/>
            <person name="Javaid M."/>
            <person name="Wang M."/>
            <person name="Li M."/>
            <person name="Tabassum N."/>
            <person name="Saada N."/>
            <person name="Osuji N."/>
            <person name="Aqrawi P."/>
            <person name="Fu Q."/>
            <person name="Thornton R."/>
            <person name="Raj R."/>
            <person name="Goodspeed R."/>
            <person name="Mata R."/>
            <person name="Najjar R."/>
            <person name="Gubbala S."/>
            <person name="Lee S."/>
            <person name="Denson S."/>
            <person name="Patil S."/>
            <person name="Macmil S."/>
            <person name="Qi S."/>
            <person name="Matskevitch T."/>
            <person name="Palculict T."/>
            <person name="Mathew T."/>
            <person name="Vee V."/>
            <person name="Velamala V."/>
            <person name="Korchina V."/>
            <person name="Cai W."/>
            <person name="Liu W."/>
            <person name="Dai W."/>
            <person name="Zou X."/>
            <person name="Zhu Y."/>
            <person name="Zhang Y."/>
            <person name="Wu Y.-Q."/>
            <person name="Xin Y."/>
            <person name="Nazarath L."/>
            <person name="Kovar C."/>
            <person name="Han Y."/>
            <person name="Muzny D."/>
            <person name="Gibbs R."/>
        </authorList>
    </citation>
    <scope>NUCLEOTIDE SEQUENCE [LARGE SCALE GENOMIC DNA]</scope>
    <source>
        <strain evidence="4">Jacobina</strain>
    </source>
</reference>
<evidence type="ECO:0000313" key="2">
    <source>
        <dbReference type="EMBL" id="MBC1170683.1"/>
    </source>
</evidence>
<keyword evidence="1" id="KW-0732">Signal</keyword>
<protein>
    <submittedName>
        <fullName evidence="2">Putative conserved secreted protein</fullName>
    </submittedName>
</protein>
<evidence type="ECO:0000313" key="3">
    <source>
        <dbReference type="EnsemblMetazoa" id="LLOJ008400-PA"/>
    </source>
</evidence>
<reference evidence="3" key="3">
    <citation type="submission" date="2020-05" db="UniProtKB">
        <authorList>
            <consortium name="EnsemblMetazoa"/>
        </authorList>
    </citation>
    <scope>IDENTIFICATION</scope>
    <source>
        <strain evidence="3">Jacobina</strain>
    </source>
</reference>
<evidence type="ECO:0000256" key="1">
    <source>
        <dbReference type="SAM" id="SignalP"/>
    </source>
</evidence>
<accession>A0A1B0EZP1</accession>
<sequence>MVSILLICLILNLLVFYAKARPLEDISSDLSPDYYITEGYDGVKGVKEKREIELVPVTFGIFNIHTTPAPRITFEW</sequence>
<dbReference type="AlphaFoldDB" id="A0A1B0EZP1"/>
<dbReference type="Proteomes" id="UP000092461">
    <property type="component" value="Unassembled WGS sequence"/>
</dbReference>
<dbReference type="EMBL" id="AJWK01028413">
    <property type="status" value="NOT_ANNOTATED_CDS"/>
    <property type="molecule type" value="Genomic_DNA"/>
</dbReference>
<keyword evidence="4" id="KW-1185">Reference proteome</keyword>
<dbReference type="EnsemblMetazoa" id="LLOJ008400-RA">
    <property type="protein sequence ID" value="LLOJ008400-PA"/>
    <property type="gene ID" value="LLOJ008400"/>
</dbReference>
<dbReference type="VEuPathDB" id="VectorBase:LLOJ008400"/>
<evidence type="ECO:0000313" key="4">
    <source>
        <dbReference type="Proteomes" id="UP000092461"/>
    </source>
</evidence>